<protein>
    <submittedName>
        <fullName evidence="3">Alpha/beta hydrolase</fullName>
    </submittedName>
</protein>
<dbReference type="PANTHER" id="PTHR42977">
    <property type="entry name" value="HYDROLASE-RELATED"/>
    <property type="match status" value="1"/>
</dbReference>
<dbReference type="PRINTS" id="PR00412">
    <property type="entry name" value="EPOXHYDRLASE"/>
</dbReference>
<keyword evidence="1 3" id="KW-0378">Hydrolase</keyword>
<dbReference type="GO" id="GO:0004301">
    <property type="term" value="F:epoxide hydrolase activity"/>
    <property type="evidence" value="ECO:0007669"/>
    <property type="project" value="TreeGrafter"/>
</dbReference>
<gene>
    <name evidence="3" type="ORF">ENI26_10130</name>
</gene>
<dbReference type="EMBL" id="DRHY01000220">
    <property type="protein sequence ID" value="HEC74710.1"/>
    <property type="molecule type" value="Genomic_DNA"/>
</dbReference>
<proteinExistence type="predicted"/>
<evidence type="ECO:0000256" key="1">
    <source>
        <dbReference type="ARBA" id="ARBA00022801"/>
    </source>
</evidence>
<evidence type="ECO:0000259" key="2">
    <source>
        <dbReference type="Pfam" id="PF00561"/>
    </source>
</evidence>
<dbReference type="Proteomes" id="UP000886384">
    <property type="component" value="Unassembled WGS sequence"/>
</dbReference>
<dbReference type="SUPFAM" id="SSF53474">
    <property type="entry name" value="alpha/beta-Hydrolases"/>
    <property type="match status" value="1"/>
</dbReference>
<dbReference type="AlphaFoldDB" id="A0A7C1ZWP5"/>
<name>A0A7C1ZWP5_9GAMM</name>
<organism evidence="3">
    <name type="scientific">Methylophaga aminisulfidivorans</name>
    <dbReference type="NCBI Taxonomy" id="230105"/>
    <lineage>
        <taxon>Bacteria</taxon>
        <taxon>Pseudomonadati</taxon>
        <taxon>Pseudomonadota</taxon>
        <taxon>Gammaproteobacteria</taxon>
        <taxon>Thiotrichales</taxon>
        <taxon>Piscirickettsiaceae</taxon>
        <taxon>Methylophaga</taxon>
    </lineage>
</organism>
<dbReference type="FunFam" id="3.40.50.1820:FF:000173">
    <property type="entry name" value="Alpha/beta hydrolase"/>
    <property type="match status" value="1"/>
</dbReference>
<accession>A0A7C1ZWP5</accession>
<dbReference type="PANTHER" id="PTHR42977:SF3">
    <property type="entry name" value="AB HYDROLASE-1 DOMAIN-CONTAINING PROTEIN"/>
    <property type="match status" value="1"/>
</dbReference>
<evidence type="ECO:0000313" key="3">
    <source>
        <dbReference type="EMBL" id="HEC74710.1"/>
    </source>
</evidence>
<dbReference type="InterPro" id="IPR000639">
    <property type="entry name" value="Epox_hydrolase-like"/>
</dbReference>
<dbReference type="InterPro" id="IPR029058">
    <property type="entry name" value="AB_hydrolase_fold"/>
</dbReference>
<dbReference type="InterPro" id="IPR000073">
    <property type="entry name" value="AB_hydrolase_1"/>
</dbReference>
<comment type="caution">
    <text evidence="3">The sequence shown here is derived from an EMBL/GenBank/DDBJ whole genome shotgun (WGS) entry which is preliminary data.</text>
</comment>
<reference evidence="3" key="1">
    <citation type="journal article" date="2020" name="mSystems">
        <title>Genome- and Community-Level Interaction Insights into Carbon Utilization and Element Cycling Functions of Hydrothermarchaeota in Hydrothermal Sediment.</title>
        <authorList>
            <person name="Zhou Z."/>
            <person name="Liu Y."/>
            <person name="Xu W."/>
            <person name="Pan J."/>
            <person name="Luo Z.H."/>
            <person name="Li M."/>
        </authorList>
    </citation>
    <scope>NUCLEOTIDE SEQUENCE [LARGE SCALE GENOMIC DNA]</scope>
    <source>
        <strain evidence="3">HyVt-380</strain>
    </source>
</reference>
<dbReference type="Pfam" id="PF00561">
    <property type="entry name" value="Abhydrolase_1"/>
    <property type="match status" value="1"/>
</dbReference>
<dbReference type="Gene3D" id="3.40.50.1820">
    <property type="entry name" value="alpha/beta hydrolase"/>
    <property type="match status" value="1"/>
</dbReference>
<feature type="domain" description="AB hydrolase-1" evidence="2">
    <location>
        <begin position="32"/>
        <end position="276"/>
    </location>
</feature>
<dbReference type="PRINTS" id="PR00111">
    <property type="entry name" value="ABHYDROLASE"/>
</dbReference>
<dbReference type="InterPro" id="IPR051340">
    <property type="entry name" value="Haloalkane_dehalogenase"/>
</dbReference>
<sequence>MTKNRHHPIHYKFVETDGLRLFYREAGDEKLPTLLLLHGFPSSSHQFRELIPLLADKFHIIAPDLPGFGFTEVPANRNYTYNFDSLGDTLIKFVDTLKLDKYAMYVFDYGAPAGLRLALAYPDRVTGFISQNGNAYMEGLGDAWAPVQAYWDEPNAENRQVVHDAILNLEGTRWQYAHGVEIEELLAPEAYYLDTFLFEREGNKEIQLDLFLDYQNNLKIYPKFQQFFRDTQIPSLIIWGKHDPFFIPPGAEAFKRDNHSAVVELLDTGHFALETHVGYIAQRIREVIGDE</sequence>